<dbReference type="STRING" id="1314674.A0A0D7ATX0"/>
<dbReference type="OrthoDB" id="10027013at2759"/>
<dbReference type="EMBL" id="KN880867">
    <property type="protein sequence ID" value="KIY61808.1"/>
    <property type="molecule type" value="Genomic_DNA"/>
</dbReference>
<dbReference type="InterPro" id="IPR013216">
    <property type="entry name" value="Methyltransf_11"/>
</dbReference>
<dbReference type="Pfam" id="PF08241">
    <property type="entry name" value="Methyltransf_11"/>
    <property type="match status" value="1"/>
</dbReference>
<dbReference type="InterPro" id="IPR029063">
    <property type="entry name" value="SAM-dependent_MTases_sf"/>
</dbReference>
<evidence type="ECO:0000313" key="5">
    <source>
        <dbReference type="EMBL" id="KIY61808.1"/>
    </source>
</evidence>
<gene>
    <name evidence="5" type="ORF">CYLTODRAFT_427330</name>
</gene>
<proteinExistence type="inferred from homology"/>
<evidence type="ECO:0000256" key="3">
    <source>
        <dbReference type="ARBA" id="ARBA00022679"/>
    </source>
</evidence>
<accession>A0A0D7ATX0</accession>
<comment type="similarity">
    <text evidence="1">Belongs to the methyltransferase superfamily.</text>
</comment>
<evidence type="ECO:0000259" key="4">
    <source>
        <dbReference type="Pfam" id="PF08241"/>
    </source>
</evidence>
<organism evidence="5 6">
    <name type="scientific">Cylindrobasidium torrendii FP15055 ss-10</name>
    <dbReference type="NCBI Taxonomy" id="1314674"/>
    <lineage>
        <taxon>Eukaryota</taxon>
        <taxon>Fungi</taxon>
        <taxon>Dikarya</taxon>
        <taxon>Basidiomycota</taxon>
        <taxon>Agaricomycotina</taxon>
        <taxon>Agaricomycetes</taxon>
        <taxon>Agaricomycetidae</taxon>
        <taxon>Agaricales</taxon>
        <taxon>Marasmiineae</taxon>
        <taxon>Physalacriaceae</taxon>
        <taxon>Cylindrobasidium</taxon>
    </lineage>
</organism>
<dbReference type="Proteomes" id="UP000054007">
    <property type="component" value="Unassembled WGS sequence"/>
</dbReference>
<dbReference type="PANTHER" id="PTHR44942">
    <property type="entry name" value="METHYLTRANSF_11 DOMAIN-CONTAINING PROTEIN"/>
    <property type="match status" value="1"/>
</dbReference>
<keyword evidence="6" id="KW-1185">Reference proteome</keyword>
<feature type="domain" description="Methyltransferase type 11" evidence="4">
    <location>
        <begin position="66"/>
        <end position="164"/>
    </location>
</feature>
<evidence type="ECO:0000313" key="6">
    <source>
        <dbReference type="Proteomes" id="UP000054007"/>
    </source>
</evidence>
<dbReference type="AlphaFoldDB" id="A0A0D7ATX0"/>
<reference evidence="5 6" key="1">
    <citation type="journal article" date="2015" name="Fungal Genet. Biol.">
        <title>Evolution of novel wood decay mechanisms in Agaricales revealed by the genome sequences of Fistulina hepatica and Cylindrobasidium torrendii.</title>
        <authorList>
            <person name="Floudas D."/>
            <person name="Held B.W."/>
            <person name="Riley R."/>
            <person name="Nagy L.G."/>
            <person name="Koehler G."/>
            <person name="Ransdell A.S."/>
            <person name="Younus H."/>
            <person name="Chow J."/>
            <person name="Chiniquy J."/>
            <person name="Lipzen A."/>
            <person name="Tritt A."/>
            <person name="Sun H."/>
            <person name="Haridas S."/>
            <person name="LaButti K."/>
            <person name="Ohm R.A."/>
            <person name="Kues U."/>
            <person name="Blanchette R.A."/>
            <person name="Grigoriev I.V."/>
            <person name="Minto R.E."/>
            <person name="Hibbett D.S."/>
        </authorList>
    </citation>
    <scope>NUCLEOTIDE SEQUENCE [LARGE SCALE GENOMIC DNA]</scope>
    <source>
        <strain evidence="5 6">FP15055 ss-10</strain>
    </source>
</reference>
<sequence length="325" mass="36852">MATFAKKTFDAASYALARPKYPRALFDHILSYHKTGVPTNVQGFEDAARERADKLRWLTPGYERALDLGCGTGQATVELTPFKNVVGVDPSEKMLEGARAHVLETLGQDVTDTFQFHQSVAEELPFIEDGSVDLTIAAQAVHWFDYAKFWPELARVTRPGGTAALWVYSEFRLPKYPELAPLITEYHQGSTALGKHWEQPGRSILNNHLLDVPEPDGELGFAPIDRVYFMGGYYPELPRKNTFPLILRKQATWEGLREYLRTFSSLHDFLASHPMDKKNARGDIAERFIQSLMDSAYLQDRVRPNLDDPLMIEWPVSLLLLKKLA</sequence>
<dbReference type="InterPro" id="IPR051052">
    <property type="entry name" value="Diverse_substrate_MTase"/>
</dbReference>
<dbReference type="CDD" id="cd02440">
    <property type="entry name" value="AdoMet_MTases"/>
    <property type="match status" value="1"/>
</dbReference>
<dbReference type="GO" id="GO:0032259">
    <property type="term" value="P:methylation"/>
    <property type="evidence" value="ECO:0007669"/>
    <property type="project" value="UniProtKB-KW"/>
</dbReference>
<keyword evidence="2 5" id="KW-0489">Methyltransferase</keyword>
<name>A0A0D7ATX0_9AGAR</name>
<evidence type="ECO:0000256" key="1">
    <source>
        <dbReference type="ARBA" id="ARBA00008361"/>
    </source>
</evidence>
<dbReference type="Gene3D" id="3.40.50.150">
    <property type="entry name" value="Vaccinia Virus protein VP39"/>
    <property type="match status" value="1"/>
</dbReference>
<keyword evidence="3 5" id="KW-0808">Transferase</keyword>
<dbReference type="SUPFAM" id="SSF53335">
    <property type="entry name" value="S-adenosyl-L-methionine-dependent methyltransferases"/>
    <property type="match status" value="1"/>
</dbReference>
<dbReference type="PANTHER" id="PTHR44942:SF4">
    <property type="entry name" value="METHYLTRANSFERASE TYPE 11 DOMAIN-CONTAINING PROTEIN"/>
    <property type="match status" value="1"/>
</dbReference>
<dbReference type="GO" id="GO:0008757">
    <property type="term" value="F:S-adenosylmethionine-dependent methyltransferase activity"/>
    <property type="evidence" value="ECO:0007669"/>
    <property type="project" value="InterPro"/>
</dbReference>
<protein>
    <submittedName>
        <fullName evidence="5">S-adenosyl-L-methionine-dependent methyltransferase</fullName>
    </submittedName>
</protein>
<evidence type="ECO:0000256" key="2">
    <source>
        <dbReference type="ARBA" id="ARBA00022603"/>
    </source>
</evidence>